<organism evidence="3 4">
    <name type="scientific">Sphingomonas plantiphila</name>
    <dbReference type="NCBI Taxonomy" id="3163295"/>
    <lineage>
        <taxon>Bacteria</taxon>
        <taxon>Pseudomonadati</taxon>
        <taxon>Pseudomonadota</taxon>
        <taxon>Alphaproteobacteria</taxon>
        <taxon>Sphingomonadales</taxon>
        <taxon>Sphingomonadaceae</taxon>
        <taxon>Sphingomonas</taxon>
    </lineage>
</organism>
<feature type="chain" id="PRO_5045617192" evidence="1">
    <location>
        <begin position="23"/>
        <end position="228"/>
    </location>
</feature>
<evidence type="ECO:0000259" key="2">
    <source>
        <dbReference type="Pfam" id="PF13462"/>
    </source>
</evidence>
<dbReference type="Proteomes" id="UP001629244">
    <property type="component" value="Unassembled WGS sequence"/>
</dbReference>
<dbReference type="Gene3D" id="1.10.40.110">
    <property type="match status" value="1"/>
</dbReference>
<dbReference type="InterPro" id="IPR012336">
    <property type="entry name" value="Thioredoxin-like_fold"/>
</dbReference>
<name>A0ABW8YIB4_9SPHN</name>
<keyword evidence="4" id="KW-1185">Reference proteome</keyword>
<proteinExistence type="predicted"/>
<accession>A0ABW8YIB4</accession>
<dbReference type="RefSeq" id="WP_408076968.1">
    <property type="nucleotide sequence ID" value="NZ_JBELQC010000001.1"/>
</dbReference>
<sequence length="228" mass="24726">MRVLRLFLALFVATLCAGGATAQAPARDWRTYVVQAPSGAFLIGNPAAKVKLIEYLSYTCPHCAHFVEESKASLHDDLVKRGQVRVEFRHAIRDPLDMTAALLARCSGPRAFAGTSEALFATQSTWYQQGAQWWQANIGTIEGQPPLARFKALANGSGLAQMMRKRGMTTARINQCFATPTDLDKLTAMTDAAWKTISGTPSFMINGKAGGGGHWQTLEPELRAAGAR</sequence>
<gene>
    <name evidence="3" type="ORF">ABS767_03460</name>
</gene>
<feature type="signal peptide" evidence="1">
    <location>
        <begin position="1"/>
        <end position="22"/>
    </location>
</feature>
<dbReference type="Pfam" id="PF13462">
    <property type="entry name" value="Thioredoxin_4"/>
    <property type="match status" value="1"/>
</dbReference>
<dbReference type="InterPro" id="IPR036249">
    <property type="entry name" value="Thioredoxin-like_sf"/>
</dbReference>
<keyword evidence="1" id="KW-0732">Signal</keyword>
<reference evidence="3 4" key="1">
    <citation type="submission" date="2024-06" db="EMBL/GenBank/DDBJ databases">
        <authorList>
            <person name="Kaempfer P."/>
            <person name="Viver T."/>
        </authorList>
    </citation>
    <scope>NUCLEOTIDE SEQUENCE [LARGE SCALE GENOMIC DNA]</scope>
    <source>
        <strain evidence="3 4">ST-64</strain>
    </source>
</reference>
<dbReference type="SUPFAM" id="SSF52833">
    <property type="entry name" value="Thioredoxin-like"/>
    <property type="match status" value="1"/>
</dbReference>
<protein>
    <submittedName>
        <fullName evidence="3">Thioredoxin domain-containing protein</fullName>
    </submittedName>
</protein>
<evidence type="ECO:0000313" key="3">
    <source>
        <dbReference type="EMBL" id="MFL9840011.1"/>
    </source>
</evidence>
<comment type="caution">
    <text evidence="3">The sequence shown here is derived from an EMBL/GenBank/DDBJ whole genome shotgun (WGS) entry which is preliminary data.</text>
</comment>
<feature type="domain" description="Thioredoxin-like fold" evidence="2">
    <location>
        <begin position="41"/>
        <end position="209"/>
    </location>
</feature>
<dbReference type="Gene3D" id="3.40.30.10">
    <property type="entry name" value="Glutaredoxin"/>
    <property type="match status" value="1"/>
</dbReference>
<evidence type="ECO:0000256" key="1">
    <source>
        <dbReference type="SAM" id="SignalP"/>
    </source>
</evidence>
<dbReference type="EMBL" id="JBELQC010000001">
    <property type="protein sequence ID" value="MFL9840011.1"/>
    <property type="molecule type" value="Genomic_DNA"/>
</dbReference>
<evidence type="ECO:0000313" key="4">
    <source>
        <dbReference type="Proteomes" id="UP001629244"/>
    </source>
</evidence>